<name>A0A4Q7UYW5_PSEST</name>
<evidence type="ECO:0000313" key="2">
    <source>
        <dbReference type="EMBL" id="RZT87292.1"/>
    </source>
</evidence>
<evidence type="ECO:0000256" key="1">
    <source>
        <dbReference type="SAM" id="SignalP"/>
    </source>
</evidence>
<dbReference type="EMBL" id="SHKL01000001">
    <property type="protein sequence ID" value="RZT87292.1"/>
    <property type="molecule type" value="Genomic_DNA"/>
</dbReference>
<comment type="caution">
    <text evidence="2">The sequence shown here is derived from an EMBL/GenBank/DDBJ whole genome shotgun (WGS) entry which is preliminary data.</text>
</comment>
<accession>A0A4Q7UYW5</accession>
<proteinExistence type="predicted"/>
<keyword evidence="1" id="KW-0732">Signal</keyword>
<feature type="signal peptide" evidence="1">
    <location>
        <begin position="1"/>
        <end position="32"/>
    </location>
</feature>
<evidence type="ECO:0008006" key="4">
    <source>
        <dbReference type="Google" id="ProtNLM"/>
    </source>
</evidence>
<evidence type="ECO:0000313" key="3">
    <source>
        <dbReference type="Proteomes" id="UP000291591"/>
    </source>
</evidence>
<gene>
    <name evidence="2" type="ORF">EV383_4202</name>
</gene>
<organism evidence="2 3">
    <name type="scientific">Pseudonocardia sediminis</name>
    <dbReference type="NCBI Taxonomy" id="1397368"/>
    <lineage>
        <taxon>Bacteria</taxon>
        <taxon>Bacillati</taxon>
        <taxon>Actinomycetota</taxon>
        <taxon>Actinomycetes</taxon>
        <taxon>Pseudonocardiales</taxon>
        <taxon>Pseudonocardiaceae</taxon>
        <taxon>Pseudonocardia</taxon>
    </lineage>
</organism>
<reference evidence="2 3" key="1">
    <citation type="submission" date="2019-02" db="EMBL/GenBank/DDBJ databases">
        <title>Sequencing the genomes of 1000 actinobacteria strains.</title>
        <authorList>
            <person name="Klenk H.-P."/>
        </authorList>
    </citation>
    <scope>NUCLEOTIDE SEQUENCE [LARGE SCALE GENOMIC DNA]</scope>
    <source>
        <strain evidence="2 3">DSM 45779</strain>
    </source>
</reference>
<dbReference type="OrthoDB" id="5192888at2"/>
<dbReference type="RefSeq" id="WP_130291464.1">
    <property type="nucleotide sequence ID" value="NZ_SHKL01000001.1"/>
</dbReference>
<protein>
    <recommendedName>
        <fullName evidence="4">Alpha amylase inhibitor</fullName>
    </recommendedName>
</protein>
<feature type="chain" id="PRO_5020354709" description="Alpha amylase inhibitor" evidence="1">
    <location>
        <begin position="33"/>
        <end position="107"/>
    </location>
</feature>
<dbReference type="Proteomes" id="UP000291591">
    <property type="component" value="Unassembled WGS sequence"/>
</dbReference>
<keyword evidence="3" id="KW-1185">Reference proteome</keyword>
<sequence length="107" mass="11121">MKNLFKRVAVTVAAAGILTSGMAVVAASEAMAATPPCGLDYQVGELPGGPLKIVYYTIRNCNNSTVKRKLDIAGTTDGECVTVGPGKTVSKERVITGWASVRGMKSC</sequence>
<dbReference type="AlphaFoldDB" id="A0A4Q7UYW5"/>